<evidence type="ECO:0000256" key="2">
    <source>
        <dbReference type="ARBA" id="ARBA00004273"/>
    </source>
</evidence>
<evidence type="ECO:0000256" key="13">
    <source>
        <dbReference type="RuleBase" id="RU004447"/>
    </source>
</evidence>
<dbReference type="Gene3D" id="3.30.830.10">
    <property type="entry name" value="Metalloenzyme, LuxS/M16 peptidase-like"/>
    <property type="match status" value="2"/>
</dbReference>
<evidence type="ECO:0000256" key="9">
    <source>
        <dbReference type="ARBA" id="ARBA00023128"/>
    </source>
</evidence>
<evidence type="ECO:0000256" key="7">
    <source>
        <dbReference type="ARBA" id="ARBA00022792"/>
    </source>
</evidence>
<feature type="domain" description="Peptidase M16 N-terminal" evidence="14">
    <location>
        <begin position="71"/>
        <end position="221"/>
    </location>
</feature>
<dbReference type="InterPro" id="IPR001431">
    <property type="entry name" value="Pept_M16_Zn_BS"/>
</dbReference>
<evidence type="ECO:0000256" key="12">
    <source>
        <dbReference type="ARBA" id="ARBA00032315"/>
    </source>
</evidence>
<dbReference type="Pfam" id="PF00675">
    <property type="entry name" value="Peptidase_M16"/>
    <property type="match status" value="1"/>
</dbReference>
<dbReference type="Proteomes" id="UP000694867">
    <property type="component" value="Unplaced"/>
</dbReference>
<organism evidence="16 17">
    <name type="scientific">Galendromus occidentalis</name>
    <name type="common">western predatory mite</name>
    <dbReference type="NCBI Taxonomy" id="34638"/>
    <lineage>
        <taxon>Eukaryota</taxon>
        <taxon>Metazoa</taxon>
        <taxon>Ecdysozoa</taxon>
        <taxon>Arthropoda</taxon>
        <taxon>Chelicerata</taxon>
        <taxon>Arachnida</taxon>
        <taxon>Acari</taxon>
        <taxon>Parasitiformes</taxon>
        <taxon>Mesostigmata</taxon>
        <taxon>Gamasina</taxon>
        <taxon>Phytoseioidea</taxon>
        <taxon>Phytoseiidae</taxon>
        <taxon>Typhlodrominae</taxon>
        <taxon>Galendromus</taxon>
    </lineage>
</organism>
<dbReference type="GO" id="GO:0006627">
    <property type="term" value="P:protein processing involved in protein targeting to mitochondrion"/>
    <property type="evidence" value="ECO:0007669"/>
    <property type="project" value="TreeGrafter"/>
</dbReference>
<dbReference type="FunFam" id="3.30.830.10:FF:000014">
    <property type="entry name" value="Mitochondrial-processing peptidase alpha subunit, mitochondrial"/>
    <property type="match status" value="1"/>
</dbReference>
<keyword evidence="8" id="KW-0809">Transit peptide</keyword>
<dbReference type="GO" id="GO:0005759">
    <property type="term" value="C:mitochondrial matrix"/>
    <property type="evidence" value="ECO:0007669"/>
    <property type="project" value="UniProtKB-SubCell"/>
</dbReference>
<evidence type="ECO:0000256" key="3">
    <source>
        <dbReference type="ARBA" id="ARBA00004305"/>
    </source>
</evidence>
<evidence type="ECO:0000256" key="10">
    <source>
        <dbReference type="ARBA" id="ARBA00023136"/>
    </source>
</evidence>
<proteinExistence type="inferred from homology"/>
<evidence type="ECO:0000259" key="14">
    <source>
        <dbReference type="Pfam" id="PF00675"/>
    </source>
</evidence>
<evidence type="ECO:0000256" key="11">
    <source>
        <dbReference type="ARBA" id="ARBA00030006"/>
    </source>
</evidence>
<keyword evidence="16" id="KW-1185">Reference proteome</keyword>
<dbReference type="Pfam" id="PF05193">
    <property type="entry name" value="Peptidase_M16_C"/>
    <property type="match status" value="1"/>
</dbReference>
<dbReference type="GO" id="GO:0005743">
    <property type="term" value="C:mitochondrial inner membrane"/>
    <property type="evidence" value="ECO:0007669"/>
    <property type="project" value="UniProtKB-SubCell"/>
</dbReference>
<dbReference type="FunFam" id="3.30.830.10:FF:000010">
    <property type="entry name" value="Mitochondrial-processing peptidase alpha subunit, mitochondrial"/>
    <property type="match status" value="1"/>
</dbReference>
<evidence type="ECO:0000313" key="16">
    <source>
        <dbReference type="Proteomes" id="UP000694867"/>
    </source>
</evidence>
<evidence type="ECO:0000256" key="1">
    <source>
        <dbReference type="ARBA" id="ARBA00002123"/>
    </source>
</evidence>
<evidence type="ECO:0000256" key="6">
    <source>
        <dbReference type="ARBA" id="ARBA00016741"/>
    </source>
</evidence>
<dbReference type="PANTHER" id="PTHR11851:SF49">
    <property type="entry name" value="MITOCHONDRIAL-PROCESSING PEPTIDASE SUBUNIT ALPHA"/>
    <property type="match status" value="1"/>
</dbReference>
<evidence type="ECO:0000259" key="15">
    <source>
        <dbReference type="Pfam" id="PF05193"/>
    </source>
</evidence>
<dbReference type="InterPro" id="IPR011249">
    <property type="entry name" value="Metalloenz_LuxS/M16"/>
</dbReference>
<dbReference type="PANTHER" id="PTHR11851">
    <property type="entry name" value="METALLOPROTEASE"/>
    <property type="match status" value="1"/>
</dbReference>
<name>A0AAJ6QT94_9ACAR</name>
<comment type="similarity">
    <text evidence="4 13">Belongs to the peptidase M16 family.</text>
</comment>
<keyword evidence="7" id="KW-0999">Mitochondrion inner membrane</keyword>
<dbReference type="InterPro" id="IPR050361">
    <property type="entry name" value="MPP/UQCRC_Complex"/>
</dbReference>
<feature type="domain" description="Peptidase M16 C-terminal" evidence="15">
    <location>
        <begin position="232"/>
        <end position="431"/>
    </location>
</feature>
<dbReference type="SUPFAM" id="SSF63411">
    <property type="entry name" value="LuxS/MPP-like metallohydrolase"/>
    <property type="match status" value="2"/>
</dbReference>
<comment type="function">
    <text evidence="1">Substrate recognition and binding subunit of the essential mitochondrial processing protease (MPP), which cleaves the mitochondrial sequence off newly imported precursors proteins.</text>
</comment>
<evidence type="ECO:0000313" key="17">
    <source>
        <dbReference type="RefSeq" id="XP_003743034.1"/>
    </source>
</evidence>
<dbReference type="GO" id="GO:0046872">
    <property type="term" value="F:metal ion binding"/>
    <property type="evidence" value="ECO:0007669"/>
    <property type="project" value="InterPro"/>
</dbReference>
<evidence type="ECO:0000256" key="5">
    <source>
        <dbReference type="ARBA" id="ARBA00011587"/>
    </source>
</evidence>
<dbReference type="GO" id="GO:0004222">
    <property type="term" value="F:metalloendopeptidase activity"/>
    <property type="evidence" value="ECO:0007669"/>
    <property type="project" value="InterPro"/>
</dbReference>
<keyword evidence="9" id="KW-0496">Mitochondrion</keyword>
<dbReference type="GeneID" id="100905479"/>
<dbReference type="InterPro" id="IPR007863">
    <property type="entry name" value="Peptidase_M16_C"/>
</dbReference>
<sequence>MSAGMLRLGARIEKVFRIRARCPVRGCQTAVADLTKVSLSEELPGLPQVTYAKPSPHDDESKVTTLENGIRVASQNRFGHFSTVGVVIDSGPRYEVAFRSGISHFLEKLAFGSTSRFQNRDEVLQVLEGQGGICDCQTSRDTMIYAASADPRGLDSVIELLSEVTLRPQVTDEELFFARQAIECELRDADMKPDQETLLTEMIHKAAFNNNTLGLPKLCPEENIPLIDQKMIFTFLKQRFTPERMVVAGVGIDHDRLVECVQKNFVEKKPIWVENPSLVGDPSLETDESVSQYTGGIVKVSKDLSKMSLGPTPIPNLAHFMLALESASHRDPEFITYCVLNILMGGGGSFSAGGPGKGMYSRLYTNVLNRYHWMFNATAYNHAYNDSGIFCIHASADPSALGELVEIIVNEFAIMVGRISIVELERAKKQLQSMLLMNLEQRPVLFEDIGRQVLSVGKRRNAAHYIDAINKINEEDIHRAAQRMLRTRASIAALGDLQRLPALDEVETGLANPQTKRGKRFSLFR</sequence>
<dbReference type="RefSeq" id="XP_003743034.1">
    <property type="nucleotide sequence ID" value="XM_003742986.2"/>
</dbReference>
<evidence type="ECO:0000256" key="4">
    <source>
        <dbReference type="ARBA" id="ARBA00007261"/>
    </source>
</evidence>
<gene>
    <name evidence="17" type="primary">LOC100905479</name>
</gene>
<accession>A0AAJ6QT94</accession>
<dbReference type="InterPro" id="IPR011765">
    <property type="entry name" value="Pept_M16_N"/>
</dbReference>
<dbReference type="PROSITE" id="PS00143">
    <property type="entry name" value="INSULINASE"/>
    <property type="match status" value="1"/>
</dbReference>
<reference evidence="17" key="1">
    <citation type="submission" date="2025-08" db="UniProtKB">
        <authorList>
            <consortium name="RefSeq"/>
        </authorList>
    </citation>
    <scope>IDENTIFICATION</scope>
</reference>
<protein>
    <recommendedName>
        <fullName evidence="6">Mitochondrial-processing peptidase subunit alpha</fullName>
    </recommendedName>
    <alternativeName>
        <fullName evidence="11">Alpha-MPP</fullName>
    </alternativeName>
    <alternativeName>
        <fullName evidence="12">Inactive zinc metalloprotease alpha</fullName>
    </alternativeName>
</protein>
<comment type="subcellular location">
    <subcellularLocation>
        <location evidence="2">Mitochondrion inner membrane</location>
    </subcellularLocation>
    <subcellularLocation>
        <location evidence="3">Mitochondrion matrix</location>
    </subcellularLocation>
</comment>
<keyword evidence="10" id="KW-0472">Membrane</keyword>
<dbReference type="AlphaFoldDB" id="A0AAJ6QT94"/>
<dbReference type="KEGG" id="goe:100905479"/>
<comment type="subunit">
    <text evidence="5">Heterodimer of PMPCA (alpha) and PMPCB (beta) subunits, forming the mitochondrial processing protease (MPP) in which PMPCA is involved in substrate recognition and binding and PMPCB is the catalytic subunit.</text>
</comment>
<evidence type="ECO:0000256" key="8">
    <source>
        <dbReference type="ARBA" id="ARBA00022946"/>
    </source>
</evidence>